<dbReference type="AlphaFoldDB" id="A0A559K3W8"/>
<evidence type="ECO:0000256" key="1">
    <source>
        <dbReference type="SAM" id="SignalP"/>
    </source>
</evidence>
<dbReference type="Pfam" id="PF07833">
    <property type="entry name" value="Cu_amine_oxidN1"/>
    <property type="match status" value="1"/>
</dbReference>
<organism evidence="3 4">
    <name type="scientific">Paenibacillus cremeus</name>
    <dbReference type="NCBI Taxonomy" id="2163881"/>
    <lineage>
        <taxon>Bacteria</taxon>
        <taxon>Bacillati</taxon>
        <taxon>Bacillota</taxon>
        <taxon>Bacilli</taxon>
        <taxon>Bacillales</taxon>
        <taxon>Paenibacillaceae</taxon>
        <taxon>Paenibacillus</taxon>
    </lineage>
</organism>
<protein>
    <recommendedName>
        <fullName evidence="2">Copper amine oxidase-like N-terminal domain-containing protein</fullName>
    </recommendedName>
</protein>
<feature type="domain" description="Copper amine oxidase-like N-terminal" evidence="2">
    <location>
        <begin position="40"/>
        <end position="90"/>
    </location>
</feature>
<evidence type="ECO:0000313" key="3">
    <source>
        <dbReference type="EMBL" id="TVY06833.1"/>
    </source>
</evidence>
<keyword evidence="1" id="KW-0732">Signal</keyword>
<name>A0A559K3W8_9BACL</name>
<proteinExistence type="predicted"/>
<feature type="signal peptide" evidence="1">
    <location>
        <begin position="1"/>
        <end position="21"/>
    </location>
</feature>
<reference evidence="3 4" key="1">
    <citation type="submission" date="2019-07" db="EMBL/GenBank/DDBJ databases">
        <authorList>
            <person name="Kim J."/>
        </authorList>
    </citation>
    <scope>NUCLEOTIDE SEQUENCE [LARGE SCALE GENOMIC DNA]</scope>
    <source>
        <strain evidence="3 4">JC52</strain>
    </source>
</reference>
<comment type="caution">
    <text evidence="3">The sequence shown here is derived from an EMBL/GenBank/DDBJ whole genome shotgun (WGS) entry which is preliminary data.</text>
</comment>
<dbReference type="Proteomes" id="UP000317036">
    <property type="component" value="Unassembled WGS sequence"/>
</dbReference>
<gene>
    <name evidence="3" type="ORF">FPZ49_26910</name>
</gene>
<accession>A0A559K3W8</accession>
<evidence type="ECO:0000259" key="2">
    <source>
        <dbReference type="Pfam" id="PF07833"/>
    </source>
</evidence>
<keyword evidence="4" id="KW-1185">Reference proteome</keyword>
<feature type="chain" id="PRO_5021698482" description="Copper amine oxidase-like N-terminal domain-containing protein" evidence="1">
    <location>
        <begin position="22"/>
        <end position="241"/>
    </location>
</feature>
<dbReference type="OrthoDB" id="1953244at2"/>
<dbReference type="EMBL" id="VNJI01000047">
    <property type="protein sequence ID" value="TVY06833.1"/>
    <property type="molecule type" value="Genomic_DNA"/>
</dbReference>
<evidence type="ECO:0000313" key="4">
    <source>
        <dbReference type="Proteomes" id="UP000317036"/>
    </source>
</evidence>
<dbReference type="InterPro" id="IPR012854">
    <property type="entry name" value="Cu_amine_oxidase-like_N"/>
</dbReference>
<dbReference type="RefSeq" id="WP_144852956.1">
    <property type="nucleotide sequence ID" value="NZ_VNJI01000047.1"/>
</dbReference>
<sequence>MMKKIALLSLGLLSLSSITYAASLNGDYEGSPVVNVQSGGQALQVEDVPAINYKGRTMVPLYMLKQLGAEVAWNGDTYSVNVTLDKTQQAPKVDKDAQELLLLKDTYQWLSDTDQAMVTFIQKIQNYTTLDNASDYLKTIDNEFQDLTKQYNESTQVATKVKDKVTRETKIPQILFSQLQTMDQVKQTKDLITVSLSNKSIDMSVPIKVSMFTTIQTTQKNIAATKQALHEVLLQEMGLDK</sequence>